<evidence type="ECO:0000256" key="1">
    <source>
        <dbReference type="SAM" id="Coils"/>
    </source>
</evidence>
<dbReference type="EMBL" id="CAUJNA010001668">
    <property type="protein sequence ID" value="CAJ1388340.1"/>
    <property type="molecule type" value="Genomic_DNA"/>
</dbReference>
<name>A0AA36IJA3_9DINO</name>
<gene>
    <name evidence="2" type="ORF">EVOR1521_LOCUS14234</name>
</gene>
<organism evidence="2 3">
    <name type="scientific">Effrenium voratum</name>
    <dbReference type="NCBI Taxonomy" id="2562239"/>
    <lineage>
        <taxon>Eukaryota</taxon>
        <taxon>Sar</taxon>
        <taxon>Alveolata</taxon>
        <taxon>Dinophyceae</taxon>
        <taxon>Suessiales</taxon>
        <taxon>Symbiodiniaceae</taxon>
        <taxon>Effrenium</taxon>
    </lineage>
</organism>
<reference evidence="2" key="1">
    <citation type="submission" date="2023-08" db="EMBL/GenBank/DDBJ databases">
        <authorList>
            <person name="Chen Y."/>
            <person name="Shah S."/>
            <person name="Dougan E. K."/>
            <person name="Thang M."/>
            <person name="Chan C."/>
        </authorList>
    </citation>
    <scope>NUCLEOTIDE SEQUENCE</scope>
</reference>
<evidence type="ECO:0000313" key="2">
    <source>
        <dbReference type="EMBL" id="CAJ1388340.1"/>
    </source>
</evidence>
<feature type="coiled-coil region" evidence="1">
    <location>
        <begin position="61"/>
        <end position="88"/>
    </location>
</feature>
<evidence type="ECO:0000313" key="3">
    <source>
        <dbReference type="Proteomes" id="UP001178507"/>
    </source>
</evidence>
<comment type="caution">
    <text evidence="2">The sequence shown here is derived from an EMBL/GenBank/DDBJ whole genome shotgun (WGS) entry which is preliminary data.</text>
</comment>
<protein>
    <submittedName>
        <fullName evidence="2">Uncharacterized protein</fullName>
    </submittedName>
</protein>
<dbReference type="Proteomes" id="UP001178507">
    <property type="component" value="Unassembled WGS sequence"/>
</dbReference>
<dbReference type="AlphaFoldDB" id="A0AA36IJA3"/>
<accession>A0AA36IJA3</accession>
<keyword evidence="1" id="KW-0175">Coiled coil</keyword>
<proteinExistence type="predicted"/>
<sequence length="186" mass="20638">MVIPGLLRGLRVSFSDSLPGLLQELDDHAKHLRFIDDRLTTTQALVPKALGKMKCEVPGHEKDVKAALDQLLEDANVIEEQVITIKDRLHDSINEAMGFNDLMNRQFEYKGNRLPAEMSEFSGTVVSNLNRAQDMAKKDMISGAKDLVRLANEVRTQILAGSMAGALPAAWLFPPTSRPRAARDFL</sequence>
<keyword evidence="3" id="KW-1185">Reference proteome</keyword>